<keyword evidence="1 3" id="KW-0560">Oxidoreductase</keyword>
<gene>
    <name evidence="3" type="primary">rutF</name>
    <name evidence="3" type="ORF">LOKVESSMR4R_02451</name>
</gene>
<dbReference type="GO" id="GO:0010181">
    <property type="term" value="F:FMN binding"/>
    <property type="evidence" value="ECO:0007669"/>
    <property type="project" value="InterPro"/>
</dbReference>
<dbReference type="PANTHER" id="PTHR30466">
    <property type="entry name" value="FLAVIN REDUCTASE"/>
    <property type="match status" value="1"/>
</dbReference>
<protein>
    <submittedName>
        <fullName evidence="3">FMN reductase (NADH) RutF</fullName>
        <ecNumber evidence="3">1.5.1.42</ecNumber>
    </submittedName>
</protein>
<dbReference type="Proteomes" id="UP000195273">
    <property type="component" value="Chromosome"/>
</dbReference>
<organism evidence="3 4">
    <name type="scientific">Yoonia vestfoldensis</name>
    <dbReference type="NCBI Taxonomy" id="245188"/>
    <lineage>
        <taxon>Bacteria</taxon>
        <taxon>Pseudomonadati</taxon>
        <taxon>Pseudomonadota</taxon>
        <taxon>Alphaproteobacteria</taxon>
        <taxon>Rhodobacterales</taxon>
        <taxon>Paracoccaceae</taxon>
        <taxon>Yoonia</taxon>
    </lineage>
</organism>
<evidence type="ECO:0000259" key="2">
    <source>
        <dbReference type="SMART" id="SM00903"/>
    </source>
</evidence>
<dbReference type="InterPro" id="IPR012349">
    <property type="entry name" value="Split_barrel_FMN-bd"/>
</dbReference>
<evidence type="ECO:0000313" key="4">
    <source>
        <dbReference type="Proteomes" id="UP000195273"/>
    </source>
</evidence>
<dbReference type="InterPro" id="IPR050268">
    <property type="entry name" value="NADH-dep_flavin_reductase"/>
</dbReference>
<dbReference type="SMART" id="SM00903">
    <property type="entry name" value="Flavin_Reduct"/>
    <property type="match status" value="1"/>
</dbReference>
<dbReference type="EMBL" id="CP021431">
    <property type="protein sequence ID" value="ARU01755.1"/>
    <property type="molecule type" value="Genomic_DNA"/>
</dbReference>
<dbReference type="GO" id="GO:0042602">
    <property type="term" value="F:riboflavin reductase (NADPH) activity"/>
    <property type="evidence" value="ECO:0007669"/>
    <property type="project" value="TreeGrafter"/>
</dbReference>
<dbReference type="EC" id="1.5.1.42" evidence="3"/>
<dbReference type="GO" id="GO:0052874">
    <property type="term" value="F:FMN reductase (NADH) activity"/>
    <property type="evidence" value="ECO:0007669"/>
    <property type="project" value="UniProtKB-EC"/>
</dbReference>
<name>A0A1Y0EDS5_9RHOB</name>
<dbReference type="PANTHER" id="PTHR30466:SF1">
    <property type="entry name" value="FMN REDUCTASE (NADH) RUTF"/>
    <property type="match status" value="1"/>
</dbReference>
<dbReference type="KEGG" id="lvs:LOKVESSMR4R_02451"/>
<evidence type="ECO:0000256" key="1">
    <source>
        <dbReference type="ARBA" id="ARBA00023002"/>
    </source>
</evidence>
<evidence type="ECO:0000313" key="3">
    <source>
        <dbReference type="EMBL" id="ARU01755.1"/>
    </source>
</evidence>
<dbReference type="SUPFAM" id="SSF50475">
    <property type="entry name" value="FMN-binding split barrel"/>
    <property type="match status" value="1"/>
</dbReference>
<dbReference type="AlphaFoldDB" id="A0A1Y0EDS5"/>
<dbReference type="Pfam" id="PF01613">
    <property type="entry name" value="Flavin_Reduct"/>
    <property type="match status" value="1"/>
</dbReference>
<proteinExistence type="predicted"/>
<dbReference type="Gene3D" id="2.30.110.10">
    <property type="entry name" value="Electron Transport, Fmn-binding Protein, Chain A"/>
    <property type="match status" value="1"/>
</dbReference>
<accession>A0A1Y0EDS5</accession>
<dbReference type="InterPro" id="IPR002563">
    <property type="entry name" value="Flavin_Rdtase-like_dom"/>
</dbReference>
<keyword evidence="4" id="KW-1185">Reference proteome</keyword>
<sequence>MPLPDDFKNGMRRLAAGVSLITTIDDNFRYGVIATAVTSVCAAPPTLLICINRSASIHDHLLRAGCFCVNVLSADQSAIATRFATPAARETRFDTGKWSVRETGAPALIGACVSFDCRTAHHLEHGTHTVIFGEIRDVWIQQSMCPLTYHEGQFGTHAELTSAKLSANSHQRL</sequence>
<reference evidence="3 4" key="1">
    <citation type="submission" date="2017-05" db="EMBL/GenBank/DDBJ databases">
        <title>Genome Sequence of Loktanella vestfoldensis Strain SMR4r Isolated from a Culture of the Diatom Skeletonema marinoi.</title>
        <authorList>
            <person name="Topel M."/>
            <person name="Pinder M.I.M."/>
            <person name="Johansson O.N."/>
            <person name="Kourtchenko O."/>
            <person name="Godhe A."/>
            <person name="Clarke A.K."/>
        </authorList>
    </citation>
    <scope>NUCLEOTIDE SEQUENCE [LARGE SCALE GENOMIC DNA]</scope>
    <source>
        <strain evidence="3 4">SMR4r</strain>
    </source>
</reference>
<feature type="domain" description="Flavin reductase like" evidence="2">
    <location>
        <begin position="11"/>
        <end position="156"/>
    </location>
</feature>